<dbReference type="RefSeq" id="WP_133124942.1">
    <property type="nucleotide sequence ID" value="NZ_NMWU01000057.1"/>
</dbReference>
<reference evidence="3 4" key="1">
    <citation type="submission" date="2017-07" db="EMBL/GenBank/DDBJ databases">
        <title>Bifidobacterium novel species.</title>
        <authorList>
            <person name="Lugli G.A."/>
            <person name="Milani C."/>
            <person name="Duranti S."/>
            <person name="Mangifesta M."/>
        </authorList>
    </citation>
    <scope>NUCLEOTIDE SEQUENCE [LARGE SCALE GENOMIC DNA]</scope>
    <source>
        <strain evidence="4">Uis1B</strain>
    </source>
</reference>
<dbReference type="EMBL" id="NMWU01000057">
    <property type="protein sequence ID" value="PLS29926.1"/>
    <property type="molecule type" value="Genomic_DNA"/>
</dbReference>
<feature type="signal peptide" evidence="2">
    <location>
        <begin position="1"/>
        <end position="26"/>
    </location>
</feature>
<sequence>MGRIRGLVALAVAGATLVSGCVTANAADTSPADAGVTIQQDTTGSQTNGGSDDGTVTVTPPAGSDAGSTGGGADDAAGDTADKDGKDTGAPAGPSPTAKPGSSAPSAASTAGSAGGQARPKAAPAPQAKTKSKAERKATPDASGERRGTIHVGSQESSSLDGVTVRLYRVGRYPTSLDRAKALSWDDLHATAVDDTVRALAAKAVAGAGVKTSGDPVDVLWRSTDGVARAKAATELGDALLRAGVRPTASTVGDEQDASVPEGVYLGVPDTPDRQASVSATTVDGASRIDGGGFGWMTVMGRFDGASPELAEMPDDVRDGNGDSGLLGRLFGMFSVVPRTGEPFTLLGHRDYVMPGGAFTGIFDLRDDTTNKPVTALCVQAGADTPDAGTKFTRYDYSWNTAQEDRMRAVVYFSPYGPGTNVMRLPKGDKALGYMHYVFSAIHNNREDDIPDTIRNSNEYKALRDAAKNHPQPYGTGIRLMFYSIDPSIKNKQNLIFFDTAPRWSADVSTNAMYANSGTNGWRKVSQDRPARIFSNQITTGSRLRDEITVTARGNTHFRDDYFTIESHLNVDENRDGRPDKARTYLEIQNELILKNKSVSFLSPEATPGDLGYGKAWPAGANIWWDTIIRPARAGDPGYDGSNGNNGGKMWKSFLKSNVTYIGYSAGGTERPSEAYSTPNRPSITVSTFRRNANDGVAPASPTAPMHDSITVRHNGGNSIASAKAGNGKLIADVTLHADLNGDGREDLAIAAKRTVYGLPATFSATQSRTFDSEEFVPSDLKGQTEWQPNARYWFDAVVYGQDSVNWFTLGLQAVAVHPGSNDPNEQFQIHRNEHVDFSTKALAGTDANPTDPPALSGGTQRVRDRLYAQCTDIPAGTTFTGTLTLNWSKDGDATPEASKSKPVTMACGASWSSYYAPADLGMGAWQAGKYWFTLSVPKQTHVDQGKTLPGFDDSAESWTTVVPSVSFATRAQATFNIAGSTTPVSDLIWTGCTNIPSGTTFTGTSTLNVDTDRDGKADHTKSVTVAPKCGRTVASPTVSPKDLGVGDRWPAGFYWWDLNVPKQGRYVLNDTGHAGHGDAKESWTAAASRLMTAGVTSQAANGLVADWNQQDVTRDTKFDSHASSLLIAGGTDPVSDRVRLDVKSLDTPAHRDWDTNNDGRFDGNLRFTVKTTMHLTGGKSKAKTIAYASYHSVAGGNDSGTE</sequence>
<dbReference type="OrthoDB" id="3222861at2"/>
<protein>
    <submittedName>
        <fullName evidence="3">Cell surface protein</fullName>
    </submittedName>
</protein>
<comment type="caution">
    <text evidence="3">The sequence shown here is derived from an EMBL/GenBank/DDBJ whole genome shotgun (WGS) entry which is preliminary data.</text>
</comment>
<accession>A0A2N5J6U6</accession>
<evidence type="ECO:0000313" key="4">
    <source>
        <dbReference type="Proteomes" id="UP000235050"/>
    </source>
</evidence>
<feature type="compositionally biased region" description="Polar residues" evidence="1">
    <location>
        <begin position="39"/>
        <end position="58"/>
    </location>
</feature>
<feature type="compositionally biased region" description="Basic and acidic residues" evidence="1">
    <location>
        <begin position="132"/>
        <end position="148"/>
    </location>
</feature>
<dbReference type="AlphaFoldDB" id="A0A2N5J6U6"/>
<evidence type="ECO:0000313" key="3">
    <source>
        <dbReference type="EMBL" id="PLS29926.1"/>
    </source>
</evidence>
<feature type="chain" id="PRO_5014930960" evidence="2">
    <location>
        <begin position="27"/>
        <end position="1203"/>
    </location>
</feature>
<keyword evidence="4" id="KW-1185">Reference proteome</keyword>
<evidence type="ECO:0000256" key="1">
    <source>
        <dbReference type="SAM" id="MobiDB-lite"/>
    </source>
</evidence>
<name>A0A2N5J6U6_9BIFI</name>
<dbReference type="PROSITE" id="PS51257">
    <property type="entry name" value="PROKAR_LIPOPROTEIN"/>
    <property type="match status" value="1"/>
</dbReference>
<feature type="region of interest" description="Disordered" evidence="1">
    <location>
        <begin position="39"/>
        <end position="158"/>
    </location>
</feature>
<proteinExistence type="predicted"/>
<organism evidence="3 4">
    <name type="scientific">Bifidobacterium margollesii</name>
    <dbReference type="NCBI Taxonomy" id="2020964"/>
    <lineage>
        <taxon>Bacteria</taxon>
        <taxon>Bacillati</taxon>
        <taxon>Actinomycetota</taxon>
        <taxon>Actinomycetes</taxon>
        <taxon>Bifidobacteriales</taxon>
        <taxon>Bifidobacteriaceae</taxon>
        <taxon>Bifidobacterium</taxon>
    </lineage>
</organism>
<feature type="compositionally biased region" description="Low complexity" evidence="1">
    <location>
        <begin position="88"/>
        <end position="129"/>
    </location>
</feature>
<gene>
    <name evidence="3" type="ORF">Uis1B_2240</name>
</gene>
<dbReference type="Proteomes" id="UP000235050">
    <property type="component" value="Unassembled WGS sequence"/>
</dbReference>
<evidence type="ECO:0000256" key="2">
    <source>
        <dbReference type="SAM" id="SignalP"/>
    </source>
</evidence>
<feature type="non-terminal residue" evidence="3">
    <location>
        <position position="1203"/>
    </location>
</feature>
<keyword evidence="2" id="KW-0732">Signal</keyword>